<sequence>MERYPHGDEAREPLFRSDVETRTDAPRYEPIRPEGGLWRTTKRLLAPLAAVGFLLFKFKGLLLLLLKVKFVGTALTMLLSVGAYALLFPVWFAVGFVVLIWVHEMGHVLQLKREGIKASAPMFIPFLGAFVAMKEMPKNALAEARVGLAGPVLGTLGALGALGIYAGTGNLLFLGLAYVGFFLNLFNMLPMLPLDGGRAVGAMSPVFWLVGMLMTVALLVFQPNLIVLLIALFGGMELWRRWKMRNTPEGQAYNEIETRHRVAVGLVYFGLIAVLALLMAVTFVPNPGGATPIFA</sequence>
<gene>
    <name evidence="14" type="ORF">AVDCRST_MAG14-1909</name>
</gene>
<proteinExistence type="inferred from homology"/>
<feature type="transmembrane region" description="Helical" evidence="12">
    <location>
        <begin position="145"/>
        <end position="165"/>
    </location>
</feature>
<evidence type="ECO:0000256" key="9">
    <source>
        <dbReference type="ARBA" id="ARBA00022989"/>
    </source>
</evidence>
<dbReference type="AlphaFoldDB" id="A0A6J4R3G0"/>
<evidence type="ECO:0000256" key="4">
    <source>
        <dbReference type="ARBA" id="ARBA00022670"/>
    </source>
</evidence>
<reference evidence="14" key="1">
    <citation type="submission" date="2020-02" db="EMBL/GenBank/DDBJ databases">
        <authorList>
            <person name="Meier V. D."/>
        </authorList>
    </citation>
    <scope>NUCLEOTIDE SEQUENCE</scope>
    <source>
        <strain evidence="14">AVDCRST_MAG14</strain>
    </source>
</reference>
<dbReference type="PANTHER" id="PTHR39188:SF3">
    <property type="entry name" value="STAGE IV SPORULATION PROTEIN FB"/>
    <property type="match status" value="1"/>
</dbReference>
<feature type="transmembrane region" description="Helical" evidence="12">
    <location>
        <begin position="171"/>
        <end position="192"/>
    </location>
</feature>
<comment type="cofactor">
    <cofactor evidence="1">
        <name>Zn(2+)</name>
        <dbReference type="ChEBI" id="CHEBI:29105"/>
    </cofactor>
</comment>
<evidence type="ECO:0000256" key="1">
    <source>
        <dbReference type="ARBA" id="ARBA00001947"/>
    </source>
</evidence>
<keyword evidence="9 12" id="KW-1133">Transmembrane helix</keyword>
<feature type="transmembrane region" description="Helical" evidence="12">
    <location>
        <begin position="44"/>
        <end position="66"/>
    </location>
</feature>
<protein>
    <submittedName>
        <fullName evidence="14">Membrane metalloprotease</fullName>
    </submittedName>
</protein>
<dbReference type="PANTHER" id="PTHR39188">
    <property type="entry name" value="MEMBRANE-ASSOCIATED ZINC METALLOPROTEASE M50B"/>
    <property type="match status" value="1"/>
</dbReference>
<dbReference type="GO" id="GO:0008237">
    <property type="term" value="F:metallopeptidase activity"/>
    <property type="evidence" value="ECO:0007669"/>
    <property type="project" value="UniProtKB-KW"/>
</dbReference>
<evidence type="ECO:0000256" key="10">
    <source>
        <dbReference type="ARBA" id="ARBA00023049"/>
    </source>
</evidence>
<evidence type="ECO:0000256" key="6">
    <source>
        <dbReference type="ARBA" id="ARBA00022723"/>
    </source>
</evidence>
<keyword evidence="6" id="KW-0479">Metal-binding</keyword>
<dbReference type="EMBL" id="CADCVG010000079">
    <property type="protein sequence ID" value="CAA9457876.1"/>
    <property type="molecule type" value="Genomic_DNA"/>
</dbReference>
<feature type="transmembrane region" description="Helical" evidence="12">
    <location>
        <begin position="78"/>
        <end position="103"/>
    </location>
</feature>
<evidence type="ECO:0000256" key="3">
    <source>
        <dbReference type="ARBA" id="ARBA00007931"/>
    </source>
</evidence>
<evidence type="ECO:0000256" key="12">
    <source>
        <dbReference type="SAM" id="Phobius"/>
    </source>
</evidence>
<dbReference type="CDD" id="cd06160">
    <property type="entry name" value="S2P-M50_like_2"/>
    <property type="match status" value="1"/>
</dbReference>
<keyword evidence="10 14" id="KW-0482">Metalloprotease</keyword>
<keyword evidence="7" id="KW-0378">Hydrolase</keyword>
<evidence type="ECO:0000256" key="5">
    <source>
        <dbReference type="ARBA" id="ARBA00022692"/>
    </source>
</evidence>
<feature type="transmembrane region" description="Helical" evidence="12">
    <location>
        <begin position="115"/>
        <end position="133"/>
    </location>
</feature>
<feature type="domain" description="Peptidase M50" evidence="13">
    <location>
        <begin position="92"/>
        <end position="164"/>
    </location>
</feature>
<keyword evidence="11 12" id="KW-0472">Membrane</keyword>
<keyword evidence="4 14" id="KW-0645">Protease</keyword>
<dbReference type="GO" id="GO:0016020">
    <property type="term" value="C:membrane"/>
    <property type="evidence" value="ECO:0007669"/>
    <property type="project" value="UniProtKB-SubCell"/>
</dbReference>
<dbReference type="GO" id="GO:0006508">
    <property type="term" value="P:proteolysis"/>
    <property type="evidence" value="ECO:0007669"/>
    <property type="project" value="UniProtKB-KW"/>
</dbReference>
<dbReference type="InterPro" id="IPR008915">
    <property type="entry name" value="Peptidase_M50"/>
</dbReference>
<dbReference type="GO" id="GO:0046872">
    <property type="term" value="F:metal ion binding"/>
    <property type="evidence" value="ECO:0007669"/>
    <property type="project" value="UniProtKB-KW"/>
</dbReference>
<organism evidence="14">
    <name type="scientific">uncultured Rubrobacteraceae bacterium</name>
    <dbReference type="NCBI Taxonomy" id="349277"/>
    <lineage>
        <taxon>Bacteria</taxon>
        <taxon>Bacillati</taxon>
        <taxon>Actinomycetota</taxon>
        <taxon>Rubrobacteria</taxon>
        <taxon>Rubrobacterales</taxon>
        <taxon>Rubrobacteraceae</taxon>
        <taxon>environmental samples</taxon>
    </lineage>
</organism>
<evidence type="ECO:0000256" key="11">
    <source>
        <dbReference type="ARBA" id="ARBA00023136"/>
    </source>
</evidence>
<evidence type="ECO:0000256" key="8">
    <source>
        <dbReference type="ARBA" id="ARBA00022833"/>
    </source>
</evidence>
<evidence type="ECO:0000256" key="2">
    <source>
        <dbReference type="ARBA" id="ARBA00004141"/>
    </source>
</evidence>
<accession>A0A6J4R3G0</accession>
<comment type="similarity">
    <text evidence="3">Belongs to the peptidase M50B family.</text>
</comment>
<evidence type="ECO:0000313" key="14">
    <source>
        <dbReference type="EMBL" id="CAA9457876.1"/>
    </source>
</evidence>
<keyword evidence="8" id="KW-0862">Zinc</keyword>
<evidence type="ECO:0000256" key="7">
    <source>
        <dbReference type="ARBA" id="ARBA00022801"/>
    </source>
</evidence>
<evidence type="ECO:0000259" key="13">
    <source>
        <dbReference type="Pfam" id="PF02163"/>
    </source>
</evidence>
<name>A0A6J4R3G0_9ACTN</name>
<feature type="transmembrane region" description="Helical" evidence="12">
    <location>
        <begin position="262"/>
        <end position="284"/>
    </location>
</feature>
<dbReference type="Pfam" id="PF02163">
    <property type="entry name" value="Peptidase_M50"/>
    <property type="match status" value="1"/>
</dbReference>
<comment type="subcellular location">
    <subcellularLocation>
        <location evidence="2">Membrane</location>
        <topology evidence="2">Multi-pass membrane protein</topology>
    </subcellularLocation>
</comment>
<keyword evidence="5 12" id="KW-0812">Transmembrane</keyword>